<name>A0A1Z4N8B1_9CYAN</name>
<evidence type="ECO:0000313" key="1">
    <source>
        <dbReference type="EMBL" id="BAZ01951.1"/>
    </source>
</evidence>
<accession>A0A1Z4N8B1</accession>
<dbReference type="Proteomes" id="UP000218785">
    <property type="component" value="Chromosome"/>
</dbReference>
<proteinExistence type="predicted"/>
<dbReference type="EMBL" id="AP018248">
    <property type="protein sequence ID" value="BAZ01951.1"/>
    <property type="molecule type" value="Genomic_DNA"/>
</dbReference>
<reference evidence="1 2" key="1">
    <citation type="submission" date="2017-06" db="EMBL/GenBank/DDBJ databases">
        <title>Genome sequencing of cyanobaciteial culture collection at National Institute for Environmental Studies (NIES).</title>
        <authorList>
            <person name="Hirose Y."/>
            <person name="Shimura Y."/>
            <person name="Fujisawa T."/>
            <person name="Nakamura Y."/>
            <person name="Kawachi M."/>
        </authorList>
    </citation>
    <scope>NUCLEOTIDE SEQUENCE [LARGE SCALE GENOMIC DNA]</scope>
    <source>
        <strain evidence="1 2">NIES-37</strain>
    </source>
</reference>
<sequence length="65" mass="7678">MNTTQKVTDDQVIIMNTNRLQAANQAREAHRENIQRNIERRLQVARANGDERLVRQLEDEMKSCR</sequence>
<gene>
    <name evidence="1" type="ORF">NIES37_59580</name>
</gene>
<dbReference type="RefSeq" id="WP_096581831.1">
    <property type="nucleotide sequence ID" value="NZ_CAWNJS010000001.1"/>
</dbReference>
<organism evidence="1 2">
    <name type="scientific">Tolypothrix tenuis PCC 7101</name>
    <dbReference type="NCBI Taxonomy" id="231146"/>
    <lineage>
        <taxon>Bacteria</taxon>
        <taxon>Bacillati</taxon>
        <taxon>Cyanobacteriota</taxon>
        <taxon>Cyanophyceae</taxon>
        <taxon>Nostocales</taxon>
        <taxon>Tolypothrichaceae</taxon>
        <taxon>Tolypothrix</taxon>
    </lineage>
</organism>
<protein>
    <submittedName>
        <fullName evidence="1">Uncharacterized protein</fullName>
    </submittedName>
</protein>
<keyword evidence="2" id="KW-1185">Reference proteome</keyword>
<dbReference type="AlphaFoldDB" id="A0A1Z4N8B1"/>
<evidence type="ECO:0000313" key="2">
    <source>
        <dbReference type="Proteomes" id="UP000218785"/>
    </source>
</evidence>
<dbReference type="KEGG" id="ttq:NIES37_59580"/>